<keyword evidence="1" id="KW-1185">Reference proteome</keyword>
<accession>A0AC58TP68</accession>
<evidence type="ECO:0000313" key="2">
    <source>
        <dbReference type="RefSeq" id="XP_075099020.1"/>
    </source>
</evidence>
<dbReference type="Proteomes" id="UP000790787">
    <property type="component" value="Chromosome 22"/>
</dbReference>
<protein>
    <submittedName>
        <fullName evidence="2">Mitochondrial protein AtMg00860</fullName>
    </submittedName>
</protein>
<sequence length="250" mass="28829">MQHGKTTSLFPSLIRCSKKWLDIDATVSWMGTQATIRYPLPQKMLRRLHSPARQRCMMSIFYDLNGKCLEVFMDDFTLFGGDFDDCLKNLELVLECCETTHLVLNWEKCHFMVKARILLGHKVTTHGIEVDRAKVDVISSLPPPTSVKSIRSFLGHDGFYRRFFKNFSSITKRLTTLLVKDVKFVLTVECLRAFELIKENLVSAPIMATPDWSQPFEIMCDASDVAVEAVPWKRKEKKRYLGPSTMQARR</sequence>
<evidence type="ECO:0000313" key="1">
    <source>
        <dbReference type="Proteomes" id="UP000790787"/>
    </source>
</evidence>
<organism evidence="1 2">
    <name type="scientific">Nicotiana tabacum</name>
    <name type="common">Common tobacco</name>
    <dbReference type="NCBI Taxonomy" id="4097"/>
    <lineage>
        <taxon>Eukaryota</taxon>
        <taxon>Viridiplantae</taxon>
        <taxon>Streptophyta</taxon>
        <taxon>Embryophyta</taxon>
        <taxon>Tracheophyta</taxon>
        <taxon>Spermatophyta</taxon>
        <taxon>Magnoliopsida</taxon>
        <taxon>eudicotyledons</taxon>
        <taxon>Gunneridae</taxon>
        <taxon>Pentapetalae</taxon>
        <taxon>asterids</taxon>
        <taxon>lamiids</taxon>
        <taxon>Solanales</taxon>
        <taxon>Solanaceae</taxon>
        <taxon>Nicotianoideae</taxon>
        <taxon>Nicotianeae</taxon>
        <taxon>Nicotiana</taxon>
    </lineage>
</organism>
<name>A0AC58TP68_TOBAC</name>
<dbReference type="RefSeq" id="XP_075099020.1">
    <property type="nucleotide sequence ID" value="XM_075242919.1"/>
</dbReference>
<gene>
    <name evidence="2" type="primary">LOC142175911</name>
</gene>
<reference evidence="1" key="1">
    <citation type="journal article" date="2014" name="Nat. Commun.">
        <title>The tobacco genome sequence and its comparison with those of tomato and potato.</title>
        <authorList>
            <person name="Sierro N."/>
            <person name="Battey J.N."/>
            <person name="Ouadi S."/>
            <person name="Bakaher N."/>
            <person name="Bovet L."/>
            <person name="Willig A."/>
            <person name="Goepfert S."/>
            <person name="Peitsch M.C."/>
            <person name="Ivanov N.V."/>
        </authorList>
    </citation>
    <scope>NUCLEOTIDE SEQUENCE [LARGE SCALE GENOMIC DNA]</scope>
</reference>
<proteinExistence type="predicted"/>
<reference evidence="2" key="2">
    <citation type="submission" date="2025-08" db="UniProtKB">
        <authorList>
            <consortium name="RefSeq"/>
        </authorList>
    </citation>
    <scope>IDENTIFICATION</scope>
    <source>
        <tissue evidence="2">Leaf</tissue>
    </source>
</reference>